<keyword evidence="1" id="KW-0732">Signal</keyword>
<protein>
    <submittedName>
        <fullName evidence="3">Uncharacterized protein</fullName>
    </submittedName>
</protein>
<evidence type="ECO:0000313" key="2">
    <source>
        <dbReference type="Proteomes" id="UP000492821"/>
    </source>
</evidence>
<organism evidence="2 3">
    <name type="scientific">Panagrellus redivivus</name>
    <name type="common">Microworm</name>
    <dbReference type="NCBI Taxonomy" id="6233"/>
    <lineage>
        <taxon>Eukaryota</taxon>
        <taxon>Metazoa</taxon>
        <taxon>Ecdysozoa</taxon>
        <taxon>Nematoda</taxon>
        <taxon>Chromadorea</taxon>
        <taxon>Rhabditida</taxon>
        <taxon>Tylenchina</taxon>
        <taxon>Panagrolaimomorpha</taxon>
        <taxon>Panagrolaimoidea</taxon>
        <taxon>Panagrolaimidae</taxon>
        <taxon>Panagrellus</taxon>
    </lineage>
</organism>
<dbReference type="AlphaFoldDB" id="A0A7E4UUH9"/>
<dbReference type="Proteomes" id="UP000492821">
    <property type="component" value="Unassembled WGS sequence"/>
</dbReference>
<proteinExistence type="predicted"/>
<accession>A0A7E4UUH9</accession>
<name>A0A7E4UUH9_PANRE</name>
<evidence type="ECO:0000313" key="3">
    <source>
        <dbReference type="WBParaSite" id="Pan_g13.t1"/>
    </source>
</evidence>
<evidence type="ECO:0000256" key="1">
    <source>
        <dbReference type="SAM" id="SignalP"/>
    </source>
</evidence>
<dbReference type="WBParaSite" id="Pan_g13.t1">
    <property type="protein sequence ID" value="Pan_g13.t1"/>
    <property type="gene ID" value="Pan_g13"/>
</dbReference>
<sequence>MVWTRIALCLFFAYVAVVANAYQNLDFPVQRPLRYGSLLAKRSSPLMDSESAEVESYNLYPQNFFNVDNDVRLKKWATQLRFGKRSPWASQVRFG</sequence>
<keyword evidence="2" id="KW-1185">Reference proteome</keyword>
<reference evidence="2" key="1">
    <citation type="journal article" date="2013" name="Genetics">
        <title>The draft genome and transcriptome of Panagrellus redivivus are shaped by the harsh demands of a free-living lifestyle.</title>
        <authorList>
            <person name="Srinivasan J."/>
            <person name="Dillman A.R."/>
            <person name="Macchietto M.G."/>
            <person name="Heikkinen L."/>
            <person name="Lakso M."/>
            <person name="Fracchia K.M."/>
            <person name="Antoshechkin I."/>
            <person name="Mortazavi A."/>
            <person name="Wong G."/>
            <person name="Sternberg P.W."/>
        </authorList>
    </citation>
    <scope>NUCLEOTIDE SEQUENCE [LARGE SCALE GENOMIC DNA]</scope>
    <source>
        <strain evidence="2">MT8872</strain>
    </source>
</reference>
<feature type="chain" id="PRO_5028985090" evidence="1">
    <location>
        <begin position="22"/>
        <end position="95"/>
    </location>
</feature>
<feature type="signal peptide" evidence="1">
    <location>
        <begin position="1"/>
        <end position="21"/>
    </location>
</feature>
<reference evidence="3" key="2">
    <citation type="submission" date="2020-10" db="UniProtKB">
        <authorList>
            <consortium name="WormBaseParasite"/>
        </authorList>
    </citation>
    <scope>IDENTIFICATION</scope>
</reference>